<sequence>MDFCILVVQGLEKIYIEKLKASLKNYGTVPNAKILKILSTPKLALSRILGTIESLVESIEFMSGQFESFKNQMKDILSTLGELQTENKIVKAQM</sequence>
<protein>
    <submittedName>
        <fullName evidence="1">Uncharacterized protein</fullName>
    </submittedName>
</protein>
<dbReference type="EMBL" id="CARXXK010001697">
    <property type="protein sequence ID" value="CAI6377321.1"/>
    <property type="molecule type" value="Genomic_DNA"/>
</dbReference>
<proteinExistence type="predicted"/>
<organism evidence="1 2">
    <name type="scientific">Macrosiphum euphorbiae</name>
    <name type="common">potato aphid</name>
    <dbReference type="NCBI Taxonomy" id="13131"/>
    <lineage>
        <taxon>Eukaryota</taxon>
        <taxon>Metazoa</taxon>
        <taxon>Ecdysozoa</taxon>
        <taxon>Arthropoda</taxon>
        <taxon>Hexapoda</taxon>
        <taxon>Insecta</taxon>
        <taxon>Pterygota</taxon>
        <taxon>Neoptera</taxon>
        <taxon>Paraneoptera</taxon>
        <taxon>Hemiptera</taxon>
        <taxon>Sternorrhyncha</taxon>
        <taxon>Aphidomorpha</taxon>
        <taxon>Aphidoidea</taxon>
        <taxon>Aphididae</taxon>
        <taxon>Macrosiphini</taxon>
        <taxon>Macrosiphum</taxon>
    </lineage>
</organism>
<comment type="caution">
    <text evidence="1">The sequence shown here is derived from an EMBL/GenBank/DDBJ whole genome shotgun (WGS) entry which is preliminary data.</text>
</comment>
<reference evidence="1 2" key="1">
    <citation type="submission" date="2023-01" db="EMBL/GenBank/DDBJ databases">
        <authorList>
            <person name="Whitehead M."/>
        </authorList>
    </citation>
    <scope>NUCLEOTIDE SEQUENCE [LARGE SCALE GENOMIC DNA]</scope>
</reference>
<gene>
    <name evidence="1" type="ORF">MEUPH1_LOCUS30598</name>
</gene>
<dbReference type="AlphaFoldDB" id="A0AAV0YDP9"/>
<evidence type="ECO:0000313" key="1">
    <source>
        <dbReference type="EMBL" id="CAI6377321.1"/>
    </source>
</evidence>
<keyword evidence="2" id="KW-1185">Reference proteome</keyword>
<evidence type="ECO:0000313" key="2">
    <source>
        <dbReference type="Proteomes" id="UP001160148"/>
    </source>
</evidence>
<name>A0AAV0YDP9_9HEMI</name>
<dbReference type="Proteomes" id="UP001160148">
    <property type="component" value="Unassembled WGS sequence"/>
</dbReference>
<accession>A0AAV0YDP9</accession>